<sequence length="69" mass="8244">MMMTYKHITCSITSRNWFLIHVHYSLCLFSQCHVVGVRHLEFTYLFQLMFRPMETKGHEDVEYTLSVVG</sequence>
<name>A0A5N6J5I0_9EURO</name>
<protein>
    <submittedName>
        <fullName evidence="1">Uncharacterized protein</fullName>
    </submittedName>
</protein>
<accession>A0A5N6J5I0</accession>
<dbReference type="Proteomes" id="UP000326289">
    <property type="component" value="Unassembled WGS sequence"/>
</dbReference>
<dbReference type="AlphaFoldDB" id="A0A5N6J5I0"/>
<gene>
    <name evidence="1" type="ORF">BDV30DRAFT_108347</name>
</gene>
<dbReference type="EMBL" id="ML732795">
    <property type="protein sequence ID" value="KAB8273499.1"/>
    <property type="molecule type" value="Genomic_DNA"/>
</dbReference>
<keyword evidence="2" id="KW-1185">Reference proteome</keyword>
<evidence type="ECO:0000313" key="2">
    <source>
        <dbReference type="Proteomes" id="UP000326289"/>
    </source>
</evidence>
<evidence type="ECO:0000313" key="1">
    <source>
        <dbReference type="EMBL" id="KAB8273499.1"/>
    </source>
</evidence>
<proteinExistence type="predicted"/>
<organism evidence="1 2">
    <name type="scientific">Aspergillus minisclerotigenes</name>
    <dbReference type="NCBI Taxonomy" id="656917"/>
    <lineage>
        <taxon>Eukaryota</taxon>
        <taxon>Fungi</taxon>
        <taxon>Dikarya</taxon>
        <taxon>Ascomycota</taxon>
        <taxon>Pezizomycotina</taxon>
        <taxon>Eurotiomycetes</taxon>
        <taxon>Eurotiomycetidae</taxon>
        <taxon>Eurotiales</taxon>
        <taxon>Aspergillaceae</taxon>
        <taxon>Aspergillus</taxon>
        <taxon>Aspergillus subgen. Circumdati</taxon>
    </lineage>
</organism>
<reference evidence="1 2" key="1">
    <citation type="submission" date="2019-04" db="EMBL/GenBank/DDBJ databases">
        <title>Fungal friends and foes A comparative genomics study of 23 Aspergillus species from section Flavi.</title>
        <authorList>
            <consortium name="DOE Joint Genome Institute"/>
            <person name="Kjaerbolling I."/>
            <person name="Vesth T.C."/>
            <person name="Frisvad J.C."/>
            <person name="Nybo J.L."/>
            <person name="Theobald S."/>
            <person name="Kildgaard S."/>
            <person name="Petersen T.I."/>
            <person name="Kuo A."/>
            <person name="Sato A."/>
            <person name="Lyhne E.K."/>
            <person name="Kogle M.E."/>
            <person name="Wiebenga A."/>
            <person name="Kun R.S."/>
            <person name="Lubbers R.J."/>
            <person name="Makela M.R."/>
            <person name="Barry K."/>
            <person name="Chovatia M."/>
            <person name="Clum A."/>
            <person name="Daum C."/>
            <person name="Haridas S."/>
            <person name="He G."/>
            <person name="LaButti K."/>
            <person name="Lipzen A."/>
            <person name="Mondo S."/>
            <person name="Pangilinan J."/>
            <person name="Riley R."/>
            <person name="Salamov A."/>
            <person name="Simmons B.A."/>
            <person name="Magnuson J.K."/>
            <person name="Henrissat B."/>
            <person name="Mortensen U.H."/>
            <person name="Larsen T.O."/>
            <person name="De vries R.P."/>
            <person name="Grigoriev I.V."/>
            <person name="Machida M."/>
            <person name="Baker S.E."/>
            <person name="Andersen M.R."/>
        </authorList>
    </citation>
    <scope>NUCLEOTIDE SEQUENCE [LARGE SCALE GENOMIC DNA]</scope>
    <source>
        <strain evidence="1 2">CBS 117635</strain>
    </source>
</reference>